<dbReference type="RefSeq" id="WP_113595607.1">
    <property type="nucleotide sequence ID" value="NZ_QEXL01000006.1"/>
</dbReference>
<dbReference type="EMBL" id="QEXL01000006">
    <property type="protein sequence ID" value="RBM08060.1"/>
    <property type="molecule type" value="Genomic_DNA"/>
</dbReference>
<dbReference type="Proteomes" id="UP000252680">
    <property type="component" value="Unassembled WGS sequence"/>
</dbReference>
<evidence type="ECO:0000256" key="1">
    <source>
        <dbReference type="SAM" id="MobiDB-lite"/>
    </source>
</evidence>
<evidence type="ECO:0008006" key="4">
    <source>
        <dbReference type="Google" id="ProtNLM"/>
    </source>
</evidence>
<feature type="region of interest" description="Disordered" evidence="1">
    <location>
        <begin position="123"/>
        <end position="157"/>
    </location>
</feature>
<keyword evidence="3" id="KW-1185">Reference proteome</keyword>
<dbReference type="AlphaFoldDB" id="A0A365YXX1"/>
<evidence type="ECO:0000313" key="2">
    <source>
        <dbReference type="EMBL" id="RBM08060.1"/>
    </source>
</evidence>
<protein>
    <recommendedName>
        <fullName evidence="4">OmpA-like domain-containing protein</fullName>
    </recommendedName>
</protein>
<dbReference type="InterPro" id="IPR036737">
    <property type="entry name" value="OmpA-like_sf"/>
</dbReference>
<dbReference type="Gene3D" id="3.30.1330.60">
    <property type="entry name" value="OmpA-like domain"/>
    <property type="match status" value="1"/>
</dbReference>
<gene>
    <name evidence="2" type="ORF">NJLHNGOC_05805</name>
</gene>
<accession>A0A365YXX1</accession>
<dbReference type="OrthoDB" id="7282927at2"/>
<name>A0A365YXX1_9PROT</name>
<evidence type="ECO:0000313" key="3">
    <source>
        <dbReference type="Proteomes" id="UP000252680"/>
    </source>
</evidence>
<dbReference type="SUPFAM" id="SSF103088">
    <property type="entry name" value="OmpA-like"/>
    <property type="match status" value="1"/>
</dbReference>
<organism evidence="2 3">
    <name type="scientific">Novacetimonas cocois</name>
    <dbReference type="NCBI Taxonomy" id="1747507"/>
    <lineage>
        <taxon>Bacteria</taxon>
        <taxon>Pseudomonadati</taxon>
        <taxon>Pseudomonadota</taxon>
        <taxon>Alphaproteobacteria</taxon>
        <taxon>Acetobacterales</taxon>
        <taxon>Acetobacteraceae</taxon>
        <taxon>Novacetimonas</taxon>
    </lineage>
</organism>
<proteinExistence type="predicted"/>
<feature type="region of interest" description="Disordered" evidence="1">
    <location>
        <begin position="73"/>
        <end position="110"/>
    </location>
</feature>
<comment type="caution">
    <text evidence="2">The sequence shown here is derived from an EMBL/GenBank/DDBJ whole genome shotgun (WGS) entry which is preliminary data.</text>
</comment>
<reference evidence="2 3" key="1">
    <citation type="submission" date="2018-05" db="EMBL/GenBank/DDBJ databases">
        <title>Komagataeibacter cocois sp. nov., for a novel cellulose- producing strain isolated from coconut milk.</title>
        <authorList>
            <person name="Liu L."/>
            <person name="Wang Y."/>
            <person name="Liu S."/>
            <person name="Bi J."/>
            <person name="Chen H."/>
            <person name="Deng J."/>
            <person name="Zhang C."/>
            <person name="Hu Q."/>
            <person name="Li C."/>
        </authorList>
    </citation>
    <scope>NUCLEOTIDE SEQUENCE [LARGE SCALE GENOMIC DNA]</scope>
    <source>
        <strain evidence="2 3">WE7</strain>
    </source>
</reference>
<sequence length="275" mass="28227">MSHEPTFTRPSLMFSRISPVPRLSAARPVTASCAGAKLVPGLALGLFLGLAPWGHDVLHAQVVTHPDVLNTLGAPPPAHAEAKPSPHAAASNEMGPHAPASAPSATDGTSPAAIAAVPQVATTPPANPVLRPPEVHVPLHPAPPPPEVKPDPAAKGHAMRIPGGTRLFFGNQSADMNPRMIAALQTLAGVMQHLPDQRISIAAYGEGNGDDASTPRRIALSRGLAARSVLIHAGVASTRIYVRAIGLPPENQIGITPDCIDVTRSGVVASNPSPS</sequence>